<dbReference type="SUPFAM" id="SSF143113">
    <property type="entry name" value="NAP-like"/>
    <property type="match status" value="1"/>
</dbReference>
<dbReference type="OrthoDB" id="19419at2759"/>
<dbReference type="EMBL" id="KI669462">
    <property type="protein sequence ID" value="OCF57988.1"/>
    <property type="molecule type" value="Genomic_DNA"/>
</dbReference>
<reference evidence="5" key="2">
    <citation type="submission" date="2013-12" db="EMBL/GenBank/DDBJ databases">
        <title>Evolution of pathogenesis and genome organization in the Tremellales.</title>
        <authorList>
            <person name="Cuomo C."/>
            <person name="Litvintseva A."/>
            <person name="Heitman J."/>
            <person name="Chen Y."/>
            <person name="Sun S."/>
            <person name="Springer D."/>
            <person name="Dromer F."/>
            <person name="Young S."/>
            <person name="Zeng Q."/>
            <person name="Chapman S."/>
            <person name="Gujja S."/>
            <person name="Saif S."/>
            <person name="Birren B."/>
        </authorList>
    </citation>
    <scope>NUCLEOTIDE SEQUENCE [LARGE SCALE GENOMIC DNA]</scope>
    <source>
        <strain evidence="5">CBS 10435</strain>
    </source>
</reference>
<dbReference type="Pfam" id="PF00956">
    <property type="entry name" value="NAP"/>
    <property type="match status" value="1"/>
</dbReference>
<dbReference type="Proteomes" id="UP000092583">
    <property type="component" value="Unassembled WGS sequence"/>
</dbReference>
<organism evidence="4 5">
    <name type="scientific">Kwoniella mangroviensis CBS 10435</name>
    <dbReference type="NCBI Taxonomy" id="1331196"/>
    <lineage>
        <taxon>Eukaryota</taxon>
        <taxon>Fungi</taxon>
        <taxon>Dikarya</taxon>
        <taxon>Basidiomycota</taxon>
        <taxon>Agaricomycotina</taxon>
        <taxon>Tremellomycetes</taxon>
        <taxon>Tremellales</taxon>
        <taxon>Cryptococcaceae</taxon>
        <taxon>Kwoniella</taxon>
    </lineage>
</organism>
<evidence type="ECO:0000313" key="4">
    <source>
        <dbReference type="EMBL" id="OCF57988.1"/>
    </source>
</evidence>
<sequence length="289" mass="33530">MSAQDFELDPVDLPEELATELRTEEGNKNVRQARFFARETQAYLEHLRSKVKKIERFWLTALLNHTQLAAATTSKEDRHALSFLEDIELIQEENDFRPFELQFHFKENPYFTNTVLTKKYSLPNGVEPAPKDGTITEELRNFLENEELEPSSIKIDWKSDEVNLPKKQPRLVQGHDHDHDDPNHVHHDDEDEGYEGDLGSFFLYFELADDPFMLGDAIKSQFLPEAFAYFEDRGESSPGAEFGMDSDLDEDDDDELDEESDEDENAEIDLEDEEEEIPKKKRKLGKNGK</sequence>
<reference evidence="4 5" key="1">
    <citation type="submission" date="2013-07" db="EMBL/GenBank/DDBJ databases">
        <title>The Genome Sequence of Kwoniella mangroviensis CBS10435.</title>
        <authorList>
            <consortium name="The Broad Institute Genome Sequencing Platform"/>
            <person name="Cuomo C."/>
            <person name="Litvintseva A."/>
            <person name="Chen Y."/>
            <person name="Heitman J."/>
            <person name="Sun S."/>
            <person name="Springer D."/>
            <person name="Dromer F."/>
            <person name="Young S.K."/>
            <person name="Zeng Q."/>
            <person name="Gargeya S."/>
            <person name="Fitzgerald M."/>
            <person name="Abouelleil A."/>
            <person name="Alvarado L."/>
            <person name="Berlin A.M."/>
            <person name="Chapman S.B."/>
            <person name="Dewar J."/>
            <person name="Goldberg J."/>
            <person name="Griggs A."/>
            <person name="Gujja S."/>
            <person name="Hansen M."/>
            <person name="Howarth C."/>
            <person name="Imamovic A."/>
            <person name="Larimer J."/>
            <person name="McCowan C."/>
            <person name="Murphy C."/>
            <person name="Pearson M."/>
            <person name="Priest M."/>
            <person name="Roberts A."/>
            <person name="Saif S."/>
            <person name="Shea T."/>
            <person name="Sykes S."/>
            <person name="Wortman J."/>
            <person name="Nusbaum C."/>
            <person name="Birren B."/>
        </authorList>
    </citation>
    <scope>NUCLEOTIDE SEQUENCE [LARGE SCALE GENOMIC DNA]</scope>
    <source>
        <strain evidence="4 5">CBS 10435</strain>
    </source>
</reference>
<dbReference type="STRING" id="1331196.A0A1B9IR20"/>
<dbReference type="AlphaFoldDB" id="A0A1B9IR20"/>
<feature type="compositionally biased region" description="Basic and acidic residues" evidence="3">
    <location>
        <begin position="173"/>
        <end position="188"/>
    </location>
</feature>
<feature type="region of interest" description="Disordered" evidence="3">
    <location>
        <begin position="170"/>
        <end position="192"/>
    </location>
</feature>
<evidence type="ECO:0000256" key="2">
    <source>
        <dbReference type="RuleBase" id="RU003876"/>
    </source>
</evidence>
<dbReference type="GO" id="GO:0005634">
    <property type="term" value="C:nucleus"/>
    <property type="evidence" value="ECO:0007669"/>
    <property type="project" value="InterPro"/>
</dbReference>
<dbReference type="GO" id="GO:0006334">
    <property type="term" value="P:nucleosome assembly"/>
    <property type="evidence" value="ECO:0007669"/>
    <property type="project" value="InterPro"/>
</dbReference>
<comment type="similarity">
    <text evidence="1 2">Belongs to the nucleosome assembly protein (NAP) family.</text>
</comment>
<name>A0A1B9IR20_9TREE</name>
<feature type="compositionally biased region" description="Acidic residues" evidence="3">
    <location>
        <begin position="244"/>
        <end position="276"/>
    </location>
</feature>
<evidence type="ECO:0000256" key="1">
    <source>
        <dbReference type="ARBA" id="ARBA00009947"/>
    </source>
</evidence>
<feature type="region of interest" description="Disordered" evidence="3">
    <location>
        <begin position="233"/>
        <end position="289"/>
    </location>
</feature>
<keyword evidence="5" id="KW-1185">Reference proteome</keyword>
<dbReference type="InterPro" id="IPR037231">
    <property type="entry name" value="NAP-like_sf"/>
</dbReference>
<evidence type="ECO:0008006" key="6">
    <source>
        <dbReference type="Google" id="ProtNLM"/>
    </source>
</evidence>
<dbReference type="InterPro" id="IPR002164">
    <property type="entry name" value="NAP_family"/>
</dbReference>
<proteinExistence type="inferred from homology"/>
<dbReference type="PANTHER" id="PTHR11875">
    <property type="entry name" value="TESTIS-SPECIFIC Y-ENCODED PROTEIN"/>
    <property type="match status" value="1"/>
</dbReference>
<protein>
    <recommendedName>
        <fullName evidence="6">Template-activating factor I</fullName>
    </recommendedName>
</protein>
<evidence type="ECO:0000256" key="3">
    <source>
        <dbReference type="SAM" id="MobiDB-lite"/>
    </source>
</evidence>
<dbReference type="Gene3D" id="3.30.1120.90">
    <property type="entry name" value="Nucleosome assembly protein"/>
    <property type="match status" value="1"/>
</dbReference>
<feature type="compositionally biased region" description="Basic residues" evidence="3">
    <location>
        <begin position="279"/>
        <end position="289"/>
    </location>
</feature>
<accession>A0A1B9IR20</accession>
<gene>
    <name evidence="4" type="ORF">L486_04015</name>
</gene>
<evidence type="ECO:0000313" key="5">
    <source>
        <dbReference type="Proteomes" id="UP000092583"/>
    </source>
</evidence>